<dbReference type="InterPro" id="IPR036514">
    <property type="entry name" value="SGNH_hydro_sf"/>
</dbReference>
<comment type="caution">
    <text evidence="1">The sequence shown here is derived from an EMBL/GenBank/DDBJ whole genome shotgun (WGS) entry which is preliminary data.</text>
</comment>
<dbReference type="Gene3D" id="3.40.50.1110">
    <property type="entry name" value="SGNH hydrolase"/>
    <property type="match status" value="1"/>
</dbReference>
<sequence>MRRTAASGEDPWDAVVLQVGRGADSESRFAEAEVLRCRYAPLILDTHPRSQVVLYQTWSEPYPGPSEAALMAESLAEYQGALREGGLQTVCCVRAGLAFLGVARDPHADRRVYPALFKDDSGHGSALAGALVAAAVALPLGLAGPLGGPSPCRSLGRILEAMLPSAWRTASAGFAGDAEFGQKLWTGVSAGDGVGMLSGGLCPPGPTPTPDTVPAWWTRGLSEPSVGLLGGLQRASWKSLGGLWGPLRGLLRPLGGLWGASCRPDLEVEGAESVPPIGPLVGPSLEPRRPSWSNVRCVFLGRRRCS</sequence>
<reference evidence="1" key="1">
    <citation type="submission" date="2023-10" db="EMBL/GenBank/DDBJ databases">
        <authorList>
            <person name="Chen Y."/>
            <person name="Shah S."/>
            <person name="Dougan E. K."/>
            <person name="Thang M."/>
            <person name="Chan C."/>
        </authorList>
    </citation>
    <scope>NUCLEOTIDE SEQUENCE [LARGE SCALE GENOMIC DNA]</scope>
</reference>
<evidence type="ECO:0008006" key="3">
    <source>
        <dbReference type="Google" id="ProtNLM"/>
    </source>
</evidence>
<protein>
    <recommendedName>
        <fullName evidence="3">Subtilisin</fullName>
    </recommendedName>
</protein>
<accession>A0ABN9XE16</accession>
<keyword evidence="2" id="KW-1185">Reference proteome</keyword>
<organism evidence="1 2">
    <name type="scientific">Prorocentrum cordatum</name>
    <dbReference type="NCBI Taxonomy" id="2364126"/>
    <lineage>
        <taxon>Eukaryota</taxon>
        <taxon>Sar</taxon>
        <taxon>Alveolata</taxon>
        <taxon>Dinophyceae</taxon>
        <taxon>Prorocentrales</taxon>
        <taxon>Prorocentraceae</taxon>
        <taxon>Prorocentrum</taxon>
    </lineage>
</organism>
<name>A0ABN9XE16_9DINO</name>
<gene>
    <name evidence="1" type="ORF">PCOR1329_LOCUS75923</name>
</gene>
<evidence type="ECO:0000313" key="1">
    <source>
        <dbReference type="EMBL" id="CAK0897871.1"/>
    </source>
</evidence>
<evidence type="ECO:0000313" key="2">
    <source>
        <dbReference type="Proteomes" id="UP001189429"/>
    </source>
</evidence>
<dbReference type="Proteomes" id="UP001189429">
    <property type="component" value="Unassembled WGS sequence"/>
</dbReference>
<proteinExistence type="predicted"/>
<dbReference type="EMBL" id="CAUYUJ010020392">
    <property type="protein sequence ID" value="CAK0897871.1"/>
    <property type="molecule type" value="Genomic_DNA"/>
</dbReference>